<dbReference type="PANTHER" id="PTHR42791">
    <property type="entry name" value="GNAT FAMILY ACETYLTRANSFERASE"/>
    <property type="match status" value="1"/>
</dbReference>
<reference evidence="4" key="2">
    <citation type="journal article" date="2009" name="Genome Res.">
        <title>Comparative genomic analyses of the human fungal pathogens Coccidioides and their relatives.</title>
        <authorList>
            <person name="Sharpton T.J."/>
            <person name="Stajich J.E."/>
            <person name="Rounsley S.D."/>
            <person name="Gardner M.J."/>
            <person name="Wortman J.R."/>
            <person name="Jordar V.S."/>
            <person name="Maiti R."/>
            <person name="Kodira C.D."/>
            <person name="Neafsey D.E."/>
            <person name="Zeng Q."/>
            <person name="Hung C.-Y."/>
            <person name="McMahan C."/>
            <person name="Muszewska A."/>
            <person name="Grynberg M."/>
            <person name="Mandel M.A."/>
            <person name="Kellner E.M."/>
            <person name="Barker B.M."/>
            <person name="Galgiani J.N."/>
            <person name="Orbach M.J."/>
            <person name="Kirkland T.N."/>
            <person name="Cole G.T."/>
            <person name="Henn M.R."/>
            <person name="Birren B.W."/>
            <person name="Taylor J.W."/>
        </authorList>
    </citation>
    <scope>NUCLEOTIDE SEQUENCE [LARGE SCALE GENOMIC DNA]</scope>
    <source>
        <strain evidence="4">RMSCC 3488</strain>
    </source>
</reference>
<protein>
    <submittedName>
        <fullName evidence="3">Acetyltransferase</fullName>
    </submittedName>
</protein>
<dbReference type="OrthoDB" id="2115692at2759"/>
<dbReference type="PANTHER" id="PTHR42791:SF14">
    <property type="entry name" value="N-ACETYLTRANSFERASE DOMAIN-CONTAINING PROTEIN"/>
    <property type="match status" value="1"/>
</dbReference>
<feature type="domain" description="N-acetyltransferase" evidence="2">
    <location>
        <begin position="6"/>
        <end position="221"/>
    </location>
</feature>
<dbReference type="PROSITE" id="PS51186">
    <property type="entry name" value="GNAT"/>
    <property type="match status" value="1"/>
</dbReference>
<evidence type="ECO:0000313" key="3">
    <source>
        <dbReference type="EMBL" id="KMM69809.1"/>
    </source>
</evidence>
<accession>A0A0J6FLQ9</accession>
<evidence type="ECO:0000313" key="4">
    <source>
        <dbReference type="Proteomes" id="UP000054567"/>
    </source>
</evidence>
<evidence type="ECO:0000256" key="1">
    <source>
        <dbReference type="SAM" id="MobiDB-lite"/>
    </source>
</evidence>
<sequence>MSSATYEILPILESDLASISEIENLAFEGEEVSRIVFASPNSATKEFRIQRLKKSLTEDPTTRFAKVVIGGKLAGIAQWNLHLDPNWHLKNEKKEEEGGADSQDKKNKNFPPGANVEACEEFFGWMYGARKRIMGGQKFLLLALLITRPEFQGRGVGSALLKDGLAVADKYNIPVWLEASPRGYPVYKKFGFQDVEHFDLDLSKYGGSTVSRTVGMLRPSKGATSSA</sequence>
<dbReference type="Pfam" id="PF13673">
    <property type="entry name" value="Acetyltransf_10"/>
    <property type="match status" value="1"/>
</dbReference>
<proteinExistence type="predicted"/>
<keyword evidence="3" id="KW-0808">Transferase</keyword>
<dbReference type="Proteomes" id="UP000054567">
    <property type="component" value="Unassembled WGS sequence"/>
</dbReference>
<gene>
    <name evidence="3" type="ORF">CPAG_06122</name>
</gene>
<feature type="region of interest" description="Disordered" evidence="1">
    <location>
        <begin position="92"/>
        <end position="112"/>
    </location>
</feature>
<dbReference type="AlphaFoldDB" id="A0A0J6FLQ9"/>
<evidence type="ECO:0000259" key="2">
    <source>
        <dbReference type="PROSITE" id="PS51186"/>
    </source>
</evidence>
<organism evidence="3 4">
    <name type="scientific">Coccidioides posadasii RMSCC 3488</name>
    <dbReference type="NCBI Taxonomy" id="454284"/>
    <lineage>
        <taxon>Eukaryota</taxon>
        <taxon>Fungi</taxon>
        <taxon>Dikarya</taxon>
        <taxon>Ascomycota</taxon>
        <taxon>Pezizomycotina</taxon>
        <taxon>Eurotiomycetes</taxon>
        <taxon>Eurotiomycetidae</taxon>
        <taxon>Onygenales</taxon>
        <taxon>Onygenaceae</taxon>
        <taxon>Coccidioides</taxon>
    </lineage>
</organism>
<dbReference type="Gene3D" id="3.40.630.30">
    <property type="match status" value="1"/>
</dbReference>
<dbReference type="InterPro" id="IPR052523">
    <property type="entry name" value="Trichothecene_AcTrans"/>
</dbReference>
<dbReference type="SUPFAM" id="SSF55729">
    <property type="entry name" value="Acyl-CoA N-acyltransferases (Nat)"/>
    <property type="match status" value="1"/>
</dbReference>
<feature type="compositionally biased region" description="Basic and acidic residues" evidence="1">
    <location>
        <begin position="92"/>
        <end position="107"/>
    </location>
</feature>
<dbReference type="EMBL" id="DS268112">
    <property type="protein sequence ID" value="KMM69809.1"/>
    <property type="molecule type" value="Genomic_DNA"/>
</dbReference>
<name>A0A0J6FLQ9_COCPO</name>
<reference evidence="3 4" key="1">
    <citation type="submission" date="2007-06" db="EMBL/GenBank/DDBJ databases">
        <title>The Genome Sequence of Coccidioides posadasii RMSCC_3488.</title>
        <authorList>
            <consortium name="Coccidioides Genome Resources Consortium"/>
            <consortium name="The Broad Institute Genome Sequencing Platform"/>
            <person name="Henn M.R."/>
            <person name="Sykes S."/>
            <person name="Young S."/>
            <person name="Jaffe D."/>
            <person name="Berlin A."/>
            <person name="Alvarez P."/>
            <person name="Butler J."/>
            <person name="Gnerre S."/>
            <person name="Grabherr M."/>
            <person name="Mauceli E."/>
            <person name="Brockman W."/>
            <person name="Kodira C."/>
            <person name="Alvarado L."/>
            <person name="Zeng Q."/>
            <person name="Crawford M."/>
            <person name="Antoine C."/>
            <person name="Devon K."/>
            <person name="Galgiani J."/>
            <person name="Orsborn K."/>
            <person name="Lewis M.L."/>
            <person name="Nusbaum C."/>
            <person name="Galagan J."/>
            <person name="Birren B."/>
        </authorList>
    </citation>
    <scope>NUCLEOTIDE SEQUENCE [LARGE SCALE GENOMIC DNA]</scope>
    <source>
        <strain evidence="3 4">RMSCC 3488</strain>
    </source>
</reference>
<reference evidence="4" key="3">
    <citation type="journal article" date="2010" name="Genome Res.">
        <title>Population genomic sequencing of Coccidioides fungi reveals recent hybridization and transposon control.</title>
        <authorList>
            <person name="Neafsey D.E."/>
            <person name="Barker B.M."/>
            <person name="Sharpton T.J."/>
            <person name="Stajich J.E."/>
            <person name="Park D.J."/>
            <person name="Whiston E."/>
            <person name="Hung C.-Y."/>
            <person name="McMahan C."/>
            <person name="White J."/>
            <person name="Sykes S."/>
            <person name="Heiman D."/>
            <person name="Young S."/>
            <person name="Zeng Q."/>
            <person name="Abouelleil A."/>
            <person name="Aftuck L."/>
            <person name="Bessette D."/>
            <person name="Brown A."/>
            <person name="FitzGerald M."/>
            <person name="Lui A."/>
            <person name="Macdonald J.P."/>
            <person name="Priest M."/>
            <person name="Orbach M.J."/>
            <person name="Galgiani J.N."/>
            <person name="Kirkland T.N."/>
            <person name="Cole G.T."/>
            <person name="Birren B.W."/>
            <person name="Henn M.R."/>
            <person name="Taylor J.W."/>
            <person name="Rounsley S.D."/>
        </authorList>
    </citation>
    <scope>NUCLEOTIDE SEQUENCE [LARGE SCALE GENOMIC DNA]</scope>
    <source>
        <strain evidence="4">RMSCC 3488</strain>
    </source>
</reference>
<dbReference type="InterPro" id="IPR000182">
    <property type="entry name" value="GNAT_dom"/>
</dbReference>
<dbReference type="CDD" id="cd04301">
    <property type="entry name" value="NAT_SF"/>
    <property type="match status" value="1"/>
</dbReference>
<dbReference type="GO" id="GO:0016747">
    <property type="term" value="F:acyltransferase activity, transferring groups other than amino-acyl groups"/>
    <property type="evidence" value="ECO:0007669"/>
    <property type="project" value="InterPro"/>
</dbReference>
<dbReference type="VEuPathDB" id="FungiDB:CPAG_06122"/>
<dbReference type="InterPro" id="IPR016181">
    <property type="entry name" value="Acyl_CoA_acyltransferase"/>
</dbReference>